<dbReference type="Proteomes" id="UP000297604">
    <property type="component" value="Unassembled WGS sequence"/>
</dbReference>
<evidence type="ECO:0000313" key="2">
    <source>
        <dbReference type="EMBL" id="TFC16556.1"/>
    </source>
</evidence>
<keyword evidence="1" id="KW-1133">Transmembrane helix</keyword>
<protein>
    <recommendedName>
        <fullName evidence="4">PEP-CTERM protein-sorting domain-containing protein</fullName>
    </recommendedName>
</protein>
<keyword evidence="1" id="KW-0812">Transmembrane</keyword>
<sequence>MDINLGQLFLQAFIDGSALVADAGWQTMVDNPWMFLLVPGMLLLGLASRRVKRHPRRSF</sequence>
<reference evidence="2 3" key="1">
    <citation type="submission" date="2019-03" db="EMBL/GenBank/DDBJ databases">
        <title>Genomics of glacier-inhabiting Cryobacterium strains.</title>
        <authorList>
            <person name="Liu Q."/>
            <person name="Xin Y.-H."/>
        </authorList>
    </citation>
    <scope>NUCLEOTIDE SEQUENCE [LARGE SCALE GENOMIC DNA]</scope>
    <source>
        <strain evidence="2 3">MDB1-5</strain>
    </source>
</reference>
<evidence type="ECO:0000313" key="3">
    <source>
        <dbReference type="Proteomes" id="UP000297604"/>
    </source>
</evidence>
<evidence type="ECO:0008006" key="4">
    <source>
        <dbReference type="Google" id="ProtNLM"/>
    </source>
</evidence>
<comment type="caution">
    <text evidence="2">The sequence shown here is derived from an EMBL/GenBank/DDBJ whole genome shotgun (WGS) entry which is preliminary data.</text>
</comment>
<name>A0ABY2IHQ2_9MICO</name>
<gene>
    <name evidence="2" type="ORF">E3O46_18065</name>
</gene>
<accession>A0ABY2IHQ2</accession>
<keyword evidence="3" id="KW-1185">Reference proteome</keyword>
<dbReference type="EMBL" id="SOFS01000046">
    <property type="protein sequence ID" value="TFC16556.1"/>
    <property type="molecule type" value="Genomic_DNA"/>
</dbReference>
<feature type="transmembrane region" description="Helical" evidence="1">
    <location>
        <begin position="33"/>
        <end position="51"/>
    </location>
</feature>
<organism evidence="2 3">
    <name type="scientific">Cryobacterium glucosi</name>
    <dbReference type="NCBI Taxonomy" id="1259175"/>
    <lineage>
        <taxon>Bacteria</taxon>
        <taxon>Bacillati</taxon>
        <taxon>Actinomycetota</taxon>
        <taxon>Actinomycetes</taxon>
        <taxon>Micrococcales</taxon>
        <taxon>Microbacteriaceae</taxon>
        <taxon>Cryobacterium</taxon>
    </lineage>
</organism>
<evidence type="ECO:0000256" key="1">
    <source>
        <dbReference type="SAM" id="Phobius"/>
    </source>
</evidence>
<proteinExistence type="predicted"/>
<keyword evidence="1" id="KW-0472">Membrane</keyword>
<dbReference type="RefSeq" id="WP_134562314.1">
    <property type="nucleotide sequence ID" value="NZ_SOFS01000046.1"/>
</dbReference>